<reference evidence="6" key="1">
    <citation type="journal article" date="2013" name="PLoS Genet.">
        <title>The genome of Spraguea lophii and the basis of host-microsporidian interactions.</title>
        <authorList>
            <person name="Campbell S.E."/>
            <person name="Williams T.A."/>
            <person name="Yousuf A."/>
            <person name="Soanes D.M."/>
            <person name="Paszkiewicz K.H."/>
            <person name="Williams B.A.P."/>
        </authorList>
    </citation>
    <scope>NUCLEOTIDE SEQUENCE [LARGE SCALE GENOMIC DNA]</scope>
    <source>
        <strain evidence="6">42_110</strain>
    </source>
</reference>
<feature type="signal peptide" evidence="4">
    <location>
        <begin position="1"/>
        <end position="16"/>
    </location>
</feature>
<dbReference type="PROSITE" id="PS51450">
    <property type="entry name" value="LRR"/>
    <property type="match status" value="5"/>
</dbReference>
<evidence type="ECO:0000256" key="1">
    <source>
        <dbReference type="ARBA" id="ARBA00022614"/>
    </source>
</evidence>
<dbReference type="Pfam" id="PF13855">
    <property type="entry name" value="LRR_8"/>
    <property type="match status" value="2"/>
</dbReference>
<gene>
    <name evidence="5" type="ORF">SLOPH_2649</name>
</gene>
<dbReference type="InterPro" id="IPR032675">
    <property type="entry name" value="LRR_dom_sf"/>
</dbReference>
<dbReference type="SMART" id="SM00365">
    <property type="entry name" value="LRR_SD22"/>
    <property type="match status" value="4"/>
</dbReference>
<dbReference type="InterPro" id="IPR003591">
    <property type="entry name" value="Leu-rich_rpt_typical-subtyp"/>
</dbReference>
<dbReference type="InterPro" id="IPR050333">
    <property type="entry name" value="SLRP"/>
</dbReference>
<evidence type="ECO:0000256" key="3">
    <source>
        <dbReference type="SAM" id="Coils"/>
    </source>
</evidence>
<feature type="chain" id="PRO_5004559445" evidence="4">
    <location>
        <begin position="17"/>
        <end position="689"/>
    </location>
</feature>
<dbReference type="InterPro" id="IPR001611">
    <property type="entry name" value="Leu-rich_rpt"/>
</dbReference>
<dbReference type="STRING" id="1358809.S7XKQ4"/>
<dbReference type="HOGENOM" id="CLU_399654_0_0_1"/>
<comment type="caution">
    <text evidence="5">The sequence shown here is derived from an EMBL/GenBank/DDBJ whole genome shotgun (WGS) entry which is preliminary data.</text>
</comment>
<name>S7XKQ4_SPRLO</name>
<evidence type="ECO:0000256" key="2">
    <source>
        <dbReference type="ARBA" id="ARBA00022737"/>
    </source>
</evidence>
<evidence type="ECO:0000313" key="5">
    <source>
        <dbReference type="EMBL" id="EPR79629.1"/>
    </source>
</evidence>
<keyword evidence="3" id="KW-0175">Coiled coil</keyword>
<dbReference type="InParanoid" id="S7XKQ4"/>
<keyword evidence="4" id="KW-0732">Signal</keyword>
<protein>
    <submittedName>
        <fullName evidence="5">Leucine rich repeat protein</fullName>
    </submittedName>
</protein>
<accession>S7XKQ4</accession>
<feature type="non-terminal residue" evidence="5">
    <location>
        <position position="689"/>
    </location>
</feature>
<feature type="coiled-coil region" evidence="3">
    <location>
        <begin position="400"/>
        <end position="427"/>
    </location>
</feature>
<dbReference type="EMBL" id="ATCN01000176">
    <property type="protein sequence ID" value="EPR79629.1"/>
    <property type="molecule type" value="Genomic_DNA"/>
</dbReference>
<dbReference type="Pfam" id="PF00560">
    <property type="entry name" value="LRR_1"/>
    <property type="match status" value="1"/>
</dbReference>
<evidence type="ECO:0000256" key="4">
    <source>
        <dbReference type="SAM" id="SignalP"/>
    </source>
</evidence>
<sequence>MLFTLMIILIYSSVDDFNLIEFINDDDNNNDLEEIIPVATEESDFFEENRNDENKNNDLEFLSVYMDKSDYFEENMIVEDVNNHDNILETPPDILSPQIFHVETIKNGSKNICNSIENPDIFERSERILKELMSKNINDFVNNSYCEKQIESSKSENIENSYISTDISCDKGNVQENSDFKSYVNYINDNNYNLHDIQIFDSKENRVEVIPILKANEKTNEILSHLENNSINASQKIKTTEIICTKNKRDLSEIHPLHTKKINGKFEYTLNLTFQNLSNIQAITFKDIQHLNLDNNNLVHIPNEVFNLHSLESLSLENNKIKNISEININLIYLKCSNNKINSFHIMENNLIYLIIDKNEIREFHLNFNFYKEIKTLDFSKNKIIKFTIEHPDKSKLMRLDLSDNEIKTIEENIKYLNLELLDLRNNKLNNKSANIIISMKNLKYLDLKGNNIECLRTIESKTLLFLNISKNPVVILHRNFFDMPCIRHIFMSGLTISLFPSLRKSMDNLTVLDMSYTEIITLPYGHDSLVNLEFLNLSNCRLEYFPEGINIKKLKKLNLSNNDLKNLHAKFRELKDKQIVLDLRNNPLDYFSDKRKLGVLDLLEIFYNKILLDDKIYDEIRNLPFKSIDSQRSNFEIFKFEQLNKVVMKNEHCLHYLYPLLNGDDPEIKNKVIAILAFAEKIRTSGFL</sequence>
<dbReference type="VEuPathDB" id="MicrosporidiaDB:SLOPH_2649"/>
<dbReference type="PANTHER" id="PTHR45712:SF30">
    <property type="entry name" value="LRRNT DOMAIN-CONTAINING PROTEIN"/>
    <property type="match status" value="1"/>
</dbReference>
<organism evidence="5 6">
    <name type="scientific">Spraguea lophii (strain 42_110)</name>
    <name type="common">Microsporidian parasite</name>
    <dbReference type="NCBI Taxonomy" id="1358809"/>
    <lineage>
        <taxon>Eukaryota</taxon>
        <taxon>Fungi</taxon>
        <taxon>Fungi incertae sedis</taxon>
        <taxon>Microsporidia</taxon>
        <taxon>Spragueidae</taxon>
        <taxon>Spraguea</taxon>
    </lineage>
</organism>
<proteinExistence type="predicted"/>
<dbReference type="Proteomes" id="UP000014978">
    <property type="component" value="Unassembled WGS sequence"/>
</dbReference>
<dbReference type="PANTHER" id="PTHR45712">
    <property type="entry name" value="AGAP008170-PA"/>
    <property type="match status" value="1"/>
</dbReference>
<keyword evidence="1" id="KW-0433">Leucine-rich repeat</keyword>
<dbReference type="SUPFAM" id="SSF52058">
    <property type="entry name" value="L domain-like"/>
    <property type="match status" value="1"/>
</dbReference>
<keyword evidence="2" id="KW-0677">Repeat</keyword>
<dbReference type="Gene3D" id="3.80.10.10">
    <property type="entry name" value="Ribonuclease Inhibitor"/>
    <property type="match status" value="2"/>
</dbReference>
<dbReference type="OrthoDB" id="433501at2759"/>
<keyword evidence="6" id="KW-1185">Reference proteome</keyword>
<dbReference type="AlphaFoldDB" id="S7XKQ4"/>
<evidence type="ECO:0000313" key="6">
    <source>
        <dbReference type="Proteomes" id="UP000014978"/>
    </source>
</evidence>
<dbReference type="SMART" id="SM00369">
    <property type="entry name" value="LRR_TYP"/>
    <property type="match status" value="5"/>
</dbReference>